<dbReference type="GO" id="GO:0005384">
    <property type="term" value="F:manganese ion transmembrane transporter activity"/>
    <property type="evidence" value="ECO:0007669"/>
    <property type="project" value="TreeGrafter"/>
</dbReference>
<feature type="transmembrane region" description="Helical" evidence="6">
    <location>
        <begin position="117"/>
        <end position="139"/>
    </location>
</feature>
<evidence type="ECO:0008006" key="9">
    <source>
        <dbReference type="Google" id="ProtNLM"/>
    </source>
</evidence>
<proteinExistence type="predicted"/>
<accession>A0A101XRQ3</accession>
<dbReference type="GO" id="GO:0015086">
    <property type="term" value="F:cadmium ion transmembrane transporter activity"/>
    <property type="evidence" value="ECO:0007669"/>
    <property type="project" value="TreeGrafter"/>
</dbReference>
<reference evidence="7 8" key="1">
    <citation type="submission" date="2015-12" db="EMBL/GenBank/DDBJ databases">
        <title>Draft genome sequence of Acidibacillus ferrooxidans ITV001, isolated from a chalcopyrite acid mine drainage site in Brazil.</title>
        <authorList>
            <person name="Dall'Agnol H."/>
            <person name="Nancucheo I."/>
            <person name="Johnson B."/>
            <person name="Oliveira R."/>
            <person name="Leite L."/>
            <person name="Pylro V."/>
            <person name="Nunes G.L."/>
            <person name="Tzotzos G."/>
            <person name="Fernandes G.R."/>
            <person name="Dutra J."/>
            <person name="Orellana S.C."/>
            <person name="Oliveira G."/>
        </authorList>
    </citation>
    <scope>NUCLEOTIDE SEQUENCE [LARGE SCALE GENOMIC DNA]</scope>
    <source>
        <strain evidence="8">ITV01</strain>
    </source>
</reference>
<feature type="transmembrane region" description="Helical" evidence="6">
    <location>
        <begin position="305"/>
        <end position="335"/>
    </location>
</feature>
<evidence type="ECO:0000256" key="2">
    <source>
        <dbReference type="ARBA" id="ARBA00022448"/>
    </source>
</evidence>
<gene>
    <name evidence="7" type="ORF">ATW55_03575</name>
</gene>
<dbReference type="OrthoDB" id="141480at2"/>
<keyword evidence="3 6" id="KW-0812">Transmembrane</keyword>
<evidence type="ECO:0000256" key="5">
    <source>
        <dbReference type="ARBA" id="ARBA00023136"/>
    </source>
</evidence>
<feature type="transmembrane region" description="Helical" evidence="6">
    <location>
        <begin position="260"/>
        <end position="285"/>
    </location>
</feature>
<dbReference type="RefSeq" id="WP_067714236.1">
    <property type="nucleotide sequence ID" value="NZ_LPVJ01000019.1"/>
</dbReference>
<dbReference type="InterPro" id="IPR001046">
    <property type="entry name" value="NRAMP_fam"/>
</dbReference>
<sequence length="451" mass="48419">MDDSRQTAHPTSIVLEREDIARAKDRLRVFQARKKGHSLRLLWLLVGPGILVMLGENDAPSMLSYAQTGASYGIGFFLPFILLTFVMAYVVQEMTVRLAAATHRGHAELIFDRFGRFWGIFAMIDLVIGNVLTLVTEFIGIRAGMAFFGLPPWLSAMLAIAVVIAAISSRRYFTWERIALGLALFNLVFVPVALMAHPHPAAILRALGTFSPLPGGFSMNLLVQIMADVGATVTPWMLFFQQSAAVDKGVTKQDLTQGRIDTGLGALIAAIAAMATVVACTPLFLHHVNLGTLGQSQFATALLPYIGHVGASLFALGLIEAGLVATIMISTSSAYALGEVAKVPSSLNRKIREAPWFYLSLLGGAVIAAIVILIPGAPLQAISITVNVIATLLMPPALLFLILLVNDRQIMGPLANRFFGNAVGWTIILIITAMGSTYGILTVFPHLIATS</sequence>
<feature type="transmembrane region" description="Helical" evidence="6">
    <location>
        <begin position="38"/>
        <end position="54"/>
    </location>
</feature>
<dbReference type="GO" id="GO:0005886">
    <property type="term" value="C:plasma membrane"/>
    <property type="evidence" value="ECO:0007669"/>
    <property type="project" value="TreeGrafter"/>
</dbReference>
<protein>
    <recommendedName>
        <fullName evidence="9">Metal transporter</fullName>
    </recommendedName>
</protein>
<evidence type="ECO:0000313" key="7">
    <source>
        <dbReference type="EMBL" id="KUO96300.1"/>
    </source>
</evidence>
<feature type="transmembrane region" description="Helical" evidence="6">
    <location>
        <begin position="217"/>
        <end position="239"/>
    </location>
</feature>
<dbReference type="Pfam" id="PF01566">
    <property type="entry name" value="Nramp"/>
    <property type="match status" value="1"/>
</dbReference>
<comment type="subcellular location">
    <subcellularLocation>
        <location evidence="1">Membrane</location>
        <topology evidence="1">Multi-pass membrane protein</topology>
    </subcellularLocation>
</comment>
<dbReference type="PANTHER" id="PTHR11706">
    <property type="entry name" value="SOLUTE CARRIER PROTEIN FAMILY 11 MEMBER"/>
    <property type="match status" value="1"/>
</dbReference>
<dbReference type="AlphaFoldDB" id="A0A101XRQ3"/>
<evidence type="ECO:0000256" key="3">
    <source>
        <dbReference type="ARBA" id="ARBA00022692"/>
    </source>
</evidence>
<feature type="transmembrane region" description="Helical" evidence="6">
    <location>
        <begin position="145"/>
        <end position="166"/>
    </location>
</feature>
<evidence type="ECO:0000256" key="4">
    <source>
        <dbReference type="ARBA" id="ARBA00022989"/>
    </source>
</evidence>
<keyword evidence="5 6" id="KW-0472">Membrane</keyword>
<dbReference type="GO" id="GO:0034755">
    <property type="term" value="P:iron ion transmembrane transport"/>
    <property type="evidence" value="ECO:0007669"/>
    <property type="project" value="TreeGrafter"/>
</dbReference>
<feature type="transmembrane region" description="Helical" evidence="6">
    <location>
        <begin position="178"/>
        <end position="197"/>
    </location>
</feature>
<feature type="transmembrane region" description="Helical" evidence="6">
    <location>
        <begin position="74"/>
        <end position="96"/>
    </location>
</feature>
<comment type="caution">
    <text evidence="7">The sequence shown here is derived from an EMBL/GenBank/DDBJ whole genome shotgun (WGS) entry which is preliminary data.</text>
</comment>
<feature type="transmembrane region" description="Helical" evidence="6">
    <location>
        <begin position="381"/>
        <end position="406"/>
    </location>
</feature>
<keyword evidence="2" id="KW-0813">Transport</keyword>
<dbReference type="Proteomes" id="UP000053557">
    <property type="component" value="Unassembled WGS sequence"/>
</dbReference>
<keyword evidence="4 6" id="KW-1133">Transmembrane helix</keyword>
<feature type="transmembrane region" description="Helical" evidence="6">
    <location>
        <begin position="418"/>
        <end position="441"/>
    </location>
</feature>
<dbReference type="EMBL" id="LPVJ01000019">
    <property type="protein sequence ID" value="KUO96300.1"/>
    <property type="molecule type" value="Genomic_DNA"/>
</dbReference>
<evidence type="ECO:0000256" key="6">
    <source>
        <dbReference type="SAM" id="Phobius"/>
    </source>
</evidence>
<dbReference type="PANTHER" id="PTHR11706:SF33">
    <property type="entry name" value="NATURAL RESISTANCE-ASSOCIATED MACROPHAGE PROTEIN 2"/>
    <property type="match status" value="1"/>
</dbReference>
<name>A0A101XRQ3_9BACL</name>
<keyword evidence="8" id="KW-1185">Reference proteome</keyword>
<evidence type="ECO:0000313" key="8">
    <source>
        <dbReference type="Proteomes" id="UP000053557"/>
    </source>
</evidence>
<evidence type="ECO:0000256" key="1">
    <source>
        <dbReference type="ARBA" id="ARBA00004141"/>
    </source>
</evidence>
<organism evidence="7 8">
    <name type="scientific">Ferroacidibacillus organovorans</name>
    <dbReference type="NCBI Taxonomy" id="1765683"/>
    <lineage>
        <taxon>Bacteria</taxon>
        <taxon>Bacillati</taxon>
        <taxon>Bacillota</taxon>
        <taxon>Bacilli</taxon>
        <taxon>Bacillales</taxon>
        <taxon>Alicyclobacillaceae</taxon>
        <taxon>Ferroacidibacillus</taxon>
    </lineage>
</organism>
<feature type="transmembrane region" description="Helical" evidence="6">
    <location>
        <begin position="356"/>
        <end position="375"/>
    </location>
</feature>